<dbReference type="PRINTS" id="PR00111">
    <property type="entry name" value="ABHYDROLASE"/>
</dbReference>
<dbReference type="PANTHER" id="PTHR43798:SF31">
    <property type="entry name" value="AB HYDROLASE SUPERFAMILY PROTEIN YCLE"/>
    <property type="match status" value="1"/>
</dbReference>
<keyword evidence="4" id="KW-1185">Reference proteome</keyword>
<protein>
    <submittedName>
        <fullName evidence="3">Alpha/beta hydrolase</fullName>
    </submittedName>
</protein>
<evidence type="ECO:0000259" key="2">
    <source>
        <dbReference type="Pfam" id="PF00561"/>
    </source>
</evidence>
<dbReference type="GO" id="GO:0016787">
    <property type="term" value="F:hydrolase activity"/>
    <property type="evidence" value="ECO:0007669"/>
    <property type="project" value="UniProtKB-KW"/>
</dbReference>
<evidence type="ECO:0000313" key="4">
    <source>
        <dbReference type="Proteomes" id="UP001523262"/>
    </source>
</evidence>
<dbReference type="Pfam" id="PF00561">
    <property type="entry name" value="Abhydrolase_1"/>
    <property type="match status" value="1"/>
</dbReference>
<keyword evidence="1 3" id="KW-0378">Hydrolase</keyword>
<gene>
    <name evidence="3" type="ORF">NDK43_20390</name>
</gene>
<dbReference type="InterPro" id="IPR000073">
    <property type="entry name" value="AB_hydrolase_1"/>
</dbReference>
<organism evidence="3 4">
    <name type="scientific">Neobacillus pocheonensis</name>
    <dbReference type="NCBI Taxonomy" id="363869"/>
    <lineage>
        <taxon>Bacteria</taxon>
        <taxon>Bacillati</taxon>
        <taxon>Bacillota</taxon>
        <taxon>Bacilli</taxon>
        <taxon>Bacillales</taxon>
        <taxon>Bacillaceae</taxon>
        <taxon>Neobacillus</taxon>
    </lineage>
</organism>
<dbReference type="InterPro" id="IPR050266">
    <property type="entry name" value="AB_hydrolase_sf"/>
</dbReference>
<dbReference type="PANTHER" id="PTHR43798">
    <property type="entry name" value="MONOACYLGLYCEROL LIPASE"/>
    <property type="match status" value="1"/>
</dbReference>
<accession>A0ABT0WGU4</accession>
<comment type="caution">
    <text evidence="3">The sequence shown here is derived from an EMBL/GenBank/DDBJ whole genome shotgun (WGS) entry which is preliminary data.</text>
</comment>
<feature type="domain" description="AB hydrolase-1" evidence="2">
    <location>
        <begin position="21"/>
        <end position="240"/>
    </location>
</feature>
<dbReference type="InterPro" id="IPR029058">
    <property type="entry name" value="AB_hydrolase_fold"/>
</dbReference>
<dbReference type="SUPFAM" id="SSF53474">
    <property type="entry name" value="alpha/beta-Hydrolases"/>
    <property type="match status" value="1"/>
</dbReference>
<evidence type="ECO:0000313" key="3">
    <source>
        <dbReference type="EMBL" id="MCM2534277.1"/>
    </source>
</evidence>
<dbReference type="EMBL" id="JAMQCR010000002">
    <property type="protein sequence ID" value="MCM2534277.1"/>
    <property type="molecule type" value="Genomic_DNA"/>
</dbReference>
<dbReference type="Proteomes" id="UP001523262">
    <property type="component" value="Unassembled WGS sequence"/>
</dbReference>
<proteinExistence type="predicted"/>
<evidence type="ECO:0000256" key="1">
    <source>
        <dbReference type="ARBA" id="ARBA00022801"/>
    </source>
</evidence>
<reference evidence="3 4" key="1">
    <citation type="submission" date="2022-06" db="EMBL/GenBank/DDBJ databases">
        <authorList>
            <person name="Jeon C.O."/>
        </authorList>
    </citation>
    <scope>NUCLEOTIDE SEQUENCE [LARGE SCALE GENOMIC DNA]</scope>
    <source>
        <strain evidence="3 4">KCTC 13943</strain>
    </source>
</reference>
<name>A0ABT0WGU4_9BACI</name>
<sequence length="262" mass="29799">MEEVNVRNITIPYLRMGNGEPLVLIHGLSEGKEGWFKQFELANQYDLIIPDLRGHGNNRTLEGISIENFASDVLALLDLLNIESAHFCGFSMGGIVAQEIYRQAPERCRSLVFACSAPYFFDLLGKFTSKLFKTRSLLLSPVHRKLIVARSSFYSWDEENFVNLQKCLKPNDEGMFKSIDALVKVDNRSLLPKIMVPTLVIAARYDLLIPIMIPIYMHKKIPNSELVILQKSGHIAKIESAKEFNQILLHFLSKHPIRLNVS</sequence>
<dbReference type="Gene3D" id="3.40.50.1820">
    <property type="entry name" value="alpha/beta hydrolase"/>
    <property type="match status" value="1"/>
</dbReference>